<gene>
    <name evidence="4" type="ORF">GCM10022224_017410</name>
</gene>
<comment type="caution">
    <text evidence="4">The sequence shown here is derived from an EMBL/GenBank/DDBJ whole genome shotgun (WGS) entry which is preliminary data.</text>
</comment>
<dbReference type="Proteomes" id="UP001500902">
    <property type="component" value="Unassembled WGS sequence"/>
</dbReference>
<keyword evidence="2" id="KW-0521">NADP</keyword>
<evidence type="ECO:0000313" key="4">
    <source>
        <dbReference type="EMBL" id="GAA3654885.1"/>
    </source>
</evidence>
<name>A0ABP7BAQ3_9ACTN</name>
<evidence type="ECO:0000256" key="1">
    <source>
        <dbReference type="ARBA" id="ARBA00006484"/>
    </source>
</evidence>
<dbReference type="Pfam" id="PF00106">
    <property type="entry name" value="adh_short"/>
    <property type="match status" value="1"/>
</dbReference>
<dbReference type="SUPFAM" id="SSF51735">
    <property type="entry name" value="NAD(P)-binding Rossmann-fold domains"/>
    <property type="match status" value="1"/>
</dbReference>
<reference evidence="5" key="1">
    <citation type="journal article" date="2019" name="Int. J. Syst. Evol. Microbiol.">
        <title>The Global Catalogue of Microorganisms (GCM) 10K type strain sequencing project: providing services to taxonomists for standard genome sequencing and annotation.</title>
        <authorList>
            <consortium name="The Broad Institute Genomics Platform"/>
            <consortium name="The Broad Institute Genome Sequencing Center for Infectious Disease"/>
            <person name="Wu L."/>
            <person name="Ma J."/>
        </authorList>
    </citation>
    <scope>NUCLEOTIDE SEQUENCE [LARGE SCALE GENOMIC DNA]</scope>
    <source>
        <strain evidence="5">JCM 16904</strain>
    </source>
</reference>
<dbReference type="RefSeq" id="WP_344874799.1">
    <property type="nucleotide sequence ID" value="NZ_BAAAZP010000027.1"/>
</dbReference>
<dbReference type="InterPro" id="IPR002347">
    <property type="entry name" value="SDR_fam"/>
</dbReference>
<dbReference type="Gene3D" id="3.40.50.720">
    <property type="entry name" value="NAD(P)-binding Rossmann-like Domain"/>
    <property type="match status" value="1"/>
</dbReference>
<sequence>MKVALVTGASSGIGAATARLLSSSGFRVIGTSRRVQPGLVQLDPRDESAVASFAQDTGTIDLLVNNIGGGIAGAVEETSVREASEVFEANLWSAMRITQAFLPGMRARGSGRIVVMSFAPDLIGIPFRGVYCASKFALESVFDAMRHELADTGVQVSIVKPAGVATPAADHVPHAAANLEVYRTARAHVTRLFDGAMRNGIPPEHVAKAILKAATARQARVRYLVGAPARAIWTAQHIAPPALVNYILRRLVKPV</sequence>
<keyword evidence="3" id="KW-0560">Oxidoreductase</keyword>
<evidence type="ECO:0000256" key="3">
    <source>
        <dbReference type="ARBA" id="ARBA00023002"/>
    </source>
</evidence>
<evidence type="ECO:0000256" key="2">
    <source>
        <dbReference type="ARBA" id="ARBA00022857"/>
    </source>
</evidence>
<dbReference type="PANTHER" id="PTHR43391:SF14">
    <property type="entry name" value="DEHYDROGENASE_REDUCTASE SDR FAMILY PROTEIN 7-LIKE"/>
    <property type="match status" value="1"/>
</dbReference>
<dbReference type="PRINTS" id="PR00081">
    <property type="entry name" value="GDHRDH"/>
</dbReference>
<dbReference type="PANTHER" id="PTHR43391">
    <property type="entry name" value="RETINOL DEHYDROGENASE-RELATED"/>
    <property type="match status" value="1"/>
</dbReference>
<proteinExistence type="inferred from homology"/>
<keyword evidence="5" id="KW-1185">Reference proteome</keyword>
<accession>A0ABP7BAQ3</accession>
<dbReference type="EMBL" id="BAAAZP010000027">
    <property type="protein sequence ID" value="GAA3654885.1"/>
    <property type="molecule type" value="Genomic_DNA"/>
</dbReference>
<dbReference type="InterPro" id="IPR036291">
    <property type="entry name" value="NAD(P)-bd_dom_sf"/>
</dbReference>
<comment type="similarity">
    <text evidence="1">Belongs to the short-chain dehydrogenases/reductases (SDR) family.</text>
</comment>
<evidence type="ECO:0000313" key="5">
    <source>
        <dbReference type="Proteomes" id="UP001500902"/>
    </source>
</evidence>
<organism evidence="4 5">
    <name type="scientific">Nonomuraea antimicrobica</name>
    <dbReference type="NCBI Taxonomy" id="561173"/>
    <lineage>
        <taxon>Bacteria</taxon>
        <taxon>Bacillati</taxon>
        <taxon>Actinomycetota</taxon>
        <taxon>Actinomycetes</taxon>
        <taxon>Streptosporangiales</taxon>
        <taxon>Streptosporangiaceae</taxon>
        <taxon>Nonomuraea</taxon>
    </lineage>
</organism>
<protein>
    <submittedName>
        <fullName evidence="4">Oxidoreductase</fullName>
    </submittedName>
</protein>